<dbReference type="EMBL" id="CM042883">
    <property type="protein sequence ID" value="KAI4374518.1"/>
    <property type="molecule type" value="Genomic_DNA"/>
</dbReference>
<comment type="caution">
    <text evidence="1">The sequence shown here is derived from an EMBL/GenBank/DDBJ whole genome shotgun (WGS) entry which is preliminary data.</text>
</comment>
<organism evidence="1 2">
    <name type="scientific">Melastoma candidum</name>
    <dbReference type="NCBI Taxonomy" id="119954"/>
    <lineage>
        <taxon>Eukaryota</taxon>
        <taxon>Viridiplantae</taxon>
        <taxon>Streptophyta</taxon>
        <taxon>Embryophyta</taxon>
        <taxon>Tracheophyta</taxon>
        <taxon>Spermatophyta</taxon>
        <taxon>Magnoliopsida</taxon>
        <taxon>eudicotyledons</taxon>
        <taxon>Gunneridae</taxon>
        <taxon>Pentapetalae</taxon>
        <taxon>rosids</taxon>
        <taxon>malvids</taxon>
        <taxon>Myrtales</taxon>
        <taxon>Melastomataceae</taxon>
        <taxon>Melastomatoideae</taxon>
        <taxon>Melastomateae</taxon>
        <taxon>Melastoma</taxon>
    </lineage>
</organism>
<sequence>MEILSTATPYSIYQYQVNCRVRAHILILKLNISSVSYSAAATFAHLPPFPAFLIIPSTALPPSPPPSQNPLKFPPFHHHPIPPTFLFHRPDDIAAELSQPLLADAQIPVVQRLSLNFSHVTPNPVLVRNTLNVAPDAGRAVLGFLEWLRRNPSFALSDETISYLVDYFGRRKDFKAIDEILSECKGRVELGDKKLACLVDRIVRAGRAVQVVEFFDRMEKELGSRGIRRG</sequence>
<evidence type="ECO:0000313" key="1">
    <source>
        <dbReference type="EMBL" id="KAI4374518.1"/>
    </source>
</evidence>
<keyword evidence="2" id="KW-1185">Reference proteome</keyword>
<dbReference type="Proteomes" id="UP001057402">
    <property type="component" value="Chromosome 4"/>
</dbReference>
<protein>
    <submittedName>
        <fullName evidence="1">Uncharacterized protein</fullName>
    </submittedName>
</protein>
<name>A0ACB9R6K7_9MYRT</name>
<gene>
    <name evidence="1" type="ORF">MLD38_012502</name>
</gene>
<proteinExistence type="predicted"/>
<evidence type="ECO:0000313" key="2">
    <source>
        <dbReference type="Proteomes" id="UP001057402"/>
    </source>
</evidence>
<reference evidence="2" key="1">
    <citation type="journal article" date="2023" name="Front. Plant Sci.">
        <title>Chromosomal-level genome assembly of Melastoma candidum provides insights into trichome evolution.</title>
        <authorList>
            <person name="Zhong Y."/>
            <person name="Wu W."/>
            <person name="Sun C."/>
            <person name="Zou P."/>
            <person name="Liu Y."/>
            <person name="Dai S."/>
            <person name="Zhou R."/>
        </authorList>
    </citation>
    <scope>NUCLEOTIDE SEQUENCE [LARGE SCALE GENOMIC DNA]</scope>
</reference>
<accession>A0ACB9R6K7</accession>